<dbReference type="SMART" id="SM00225">
    <property type="entry name" value="BTB"/>
    <property type="match status" value="2"/>
</dbReference>
<protein>
    <submittedName>
        <fullName evidence="2">20492_t:CDS:1</fullName>
    </submittedName>
</protein>
<dbReference type="CDD" id="cd18316">
    <property type="entry name" value="BTB_POZ_KCTD-like"/>
    <property type="match status" value="1"/>
</dbReference>
<dbReference type="InterPro" id="IPR003131">
    <property type="entry name" value="T1-type_BTB"/>
</dbReference>
<proteinExistence type="predicted"/>
<dbReference type="PANTHER" id="PTHR14499">
    <property type="entry name" value="POTASSIUM CHANNEL TETRAMERIZATION DOMAIN-CONTAINING"/>
    <property type="match status" value="1"/>
</dbReference>
<dbReference type="Proteomes" id="UP000789405">
    <property type="component" value="Unassembled WGS sequence"/>
</dbReference>
<accession>A0A9N9JJV2</accession>
<dbReference type="Gene3D" id="3.30.710.10">
    <property type="entry name" value="Potassium Channel Kv1.1, Chain A"/>
    <property type="match status" value="2"/>
</dbReference>
<gene>
    <name evidence="2" type="ORF">DERYTH_LOCUS19776</name>
</gene>
<dbReference type="PANTHER" id="PTHR14499:SF136">
    <property type="entry name" value="GH08630P"/>
    <property type="match status" value="1"/>
</dbReference>
<name>A0A9N9JJV2_9GLOM</name>
<evidence type="ECO:0000259" key="1">
    <source>
        <dbReference type="SMART" id="SM00225"/>
    </source>
</evidence>
<dbReference type="GO" id="GO:0051260">
    <property type="term" value="P:protein homooligomerization"/>
    <property type="evidence" value="ECO:0007669"/>
    <property type="project" value="InterPro"/>
</dbReference>
<feature type="domain" description="BTB" evidence="1">
    <location>
        <begin position="22"/>
        <end position="126"/>
    </location>
</feature>
<reference evidence="2" key="1">
    <citation type="submission" date="2021-06" db="EMBL/GenBank/DDBJ databases">
        <authorList>
            <person name="Kallberg Y."/>
            <person name="Tangrot J."/>
            <person name="Rosling A."/>
        </authorList>
    </citation>
    <scope>NUCLEOTIDE SEQUENCE</scope>
    <source>
        <strain evidence="2">MA453B</strain>
    </source>
</reference>
<evidence type="ECO:0000313" key="3">
    <source>
        <dbReference type="Proteomes" id="UP000789405"/>
    </source>
</evidence>
<dbReference type="CDD" id="cd18317">
    <property type="entry name" value="BTB_POZ_Kv"/>
    <property type="match status" value="1"/>
</dbReference>
<dbReference type="OrthoDB" id="2414723at2759"/>
<evidence type="ECO:0000313" key="2">
    <source>
        <dbReference type="EMBL" id="CAG8782154.1"/>
    </source>
</evidence>
<dbReference type="AlphaFoldDB" id="A0A9N9JJV2"/>
<keyword evidence="3" id="KW-1185">Reference proteome</keyword>
<organism evidence="2 3">
    <name type="scientific">Dentiscutata erythropus</name>
    <dbReference type="NCBI Taxonomy" id="1348616"/>
    <lineage>
        <taxon>Eukaryota</taxon>
        <taxon>Fungi</taxon>
        <taxon>Fungi incertae sedis</taxon>
        <taxon>Mucoromycota</taxon>
        <taxon>Glomeromycotina</taxon>
        <taxon>Glomeromycetes</taxon>
        <taxon>Diversisporales</taxon>
        <taxon>Gigasporaceae</taxon>
        <taxon>Dentiscutata</taxon>
    </lineage>
</organism>
<feature type="domain" description="BTB" evidence="1">
    <location>
        <begin position="258"/>
        <end position="363"/>
    </location>
</feature>
<dbReference type="EMBL" id="CAJVPY010022220">
    <property type="protein sequence ID" value="CAG8782154.1"/>
    <property type="molecule type" value="Genomic_DNA"/>
</dbReference>
<dbReference type="InterPro" id="IPR000210">
    <property type="entry name" value="BTB/POZ_dom"/>
</dbReference>
<dbReference type="InterPro" id="IPR011333">
    <property type="entry name" value="SKP1/BTB/POZ_sf"/>
</dbReference>
<sequence>TKRFLIACQKTHIQSLLNMSEEKITLNIGGIKYETFRSTLTAQPETLLGSMFRDQIKNSVNEDEYFFDRNGKAFYYIMEFYRTGKLLWSTEAKESQVTYQQLKEELDYFQINRSKVFSSLVLETAKSTIDRFISSLEELIISQYINFDSKITLSVSNNELSLVNEYSNYVNCCLSQFKECAFEILENMENQIEKHLVETFSELELKWKCQRMYSYYSSENPFFEIDITFSSPVKKLLNSEDTRAHISFTKVPINTPVEKIILNVGGKKYETFQSTLVSRPETLLGTMFQDRNKCMRHPINGNEYFFDRNSDAFHYIMEFYRTGKLTWPVKSEQVTRKQLEEELDYFQIPFDKSTILCSSALETVRNNVNNLISAFEELIIQCCDHLQKNIDLEIDYDVIYIHSNNEKKRLSNVKFLNACSILSSMQKQIGDHLTKSFSDLGLNWEFHQRDYHWIYVIITLSFKNVYSNLK</sequence>
<dbReference type="SUPFAM" id="SSF54695">
    <property type="entry name" value="POZ domain"/>
    <property type="match status" value="2"/>
</dbReference>
<comment type="caution">
    <text evidence="2">The sequence shown here is derived from an EMBL/GenBank/DDBJ whole genome shotgun (WGS) entry which is preliminary data.</text>
</comment>
<feature type="non-terminal residue" evidence="2">
    <location>
        <position position="1"/>
    </location>
</feature>
<dbReference type="Pfam" id="PF02214">
    <property type="entry name" value="BTB_2"/>
    <property type="match status" value="2"/>
</dbReference>